<dbReference type="EMBL" id="UINC01175472">
    <property type="protein sequence ID" value="SVD82114.1"/>
    <property type="molecule type" value="Genomic_DNA"/>
</dbReference>
<organism evidence="1">
    <name type="scientific">marine metagenome</name>
    <dbReference type="NCBI Taxonomy" id="408172"/>
    <lineage>
        <taxon>unclassified sequences</taxon>
        <taxon>metagenomes</taxon>
        <taxon>ecological metagenomes</taxon>
    </lineage>
</organism>
<evidence type="ECO:0008006" key="2">
    <source>
        <dbReference type="Google" id="ProtNLM"/>
    </source>
</evidence>
<evidence type="ECO:0000313" key="1">
    <source>
        <dbReference type="EMBL" id="SVD82114.1"/>
    </source>
</evidence>
<gene>
    <name evidence="1" type="ORF">METZ01_LOCUS434968</name>
</gene>
<accession>A0A382YFW7</accession>
<proteinExistence type="predicted"/>
<protein>
    <recommendedName>
        <fullName evidence="2">LysM domain-containing protein</fullName>
    </recommendedName>
</protein>
<dbReference type="AlphaFoldDB" id="A0A382YFW7"/>
<reference evidence="1" key="1">
    <citation type="submission" date="2018-05" db="EMBL/GenBank/DDBJ databases">
        <authorList>
            <person name="Lanie J.A."/>
            <person name="Ng W.-L."/>
            <person name="Kazmierczak K.M."/>
            <person name="Andrzejewski T.M."/>
            <person name="Davidsen T.M."/>
            <person name="Wayne K.J."/>
            <person name="Tettelin H."/>
            <person name="Glass J.I."/>
            <person name="Rusch D."/>
            <person name="Podicherti R."/>
            <person name="Tsui H.-C.T."/>
            <person name="Winkler M.E."/>
        </authorList>
    </citation>
    <scope>NUCLEOTIDE SEQUENCE</scope>
</reference>
<sequence>MSYTITSPWHLTEVNDIHLETLTIRPVPVHPEDYLYTVEPQYNHRPDLLAHDLYDNAKLWWVFAQRNMDVLKDPIFDLEPGVEIYIPRGPELRELLGL</sequence>
<name>A0A382YFW7_9ZZZZ</name>